<accession>A0AAD7E5K1</accession>
<feature type="region of interest" description="Disordered" evidence="1">
    <location>
        <begin position="1"/>
        <end position="58"/>
    </location>
</feature>
<dbReference type="SUPFAM" id="SSF57959">
    <property type="entry name" value="Leucine zipper domain"/>
    <property type="match status" value="1"/>
</dbReference>
<dbReference type="PANTHER" id="PTHR38116:SF9">
    <property type="entry name" value="BZIP DOMAIN-CONTAINING PROTEIN"/>
    <property type="match status" value="1"/>
</dbReference>
<evidence type="ECO:0000259" key="2">
    <source>
        <dbReference type="PROSITE" id="PS00036"/>
    </source>
</evidence>
<feature type="region of interest" description="Disordered" evidence="1">
    <location>
        <begin position="269"/>
        <end position="306"/>
    </location>
</feature>
<keyword evidence="4" id="KW-1185">Reference proteome</keyword>
<dbReference type="PROSITE" id="PS00036">
    <property type="entry name" value="BZIP_BASIC"/>
    <property type="match status" value="1"/>
</dbReference>
<evidence type="ECO:0000313" key="3">
    <source>
        <dbReference type="EMBL" id="KAJ7228827.1"/>
    </source>
</evidence>
<dbReference type="InterPro" id="IPR021833">
    <property type="entry name" value="DUF3425"/>
</dbReference>
<dbReference type="AlphaFoldDB" id="A0AAD7E5K1"/>
<dbReference type="CDD" id="cd14688">
    <property type="entry name" value="bZIP_YAP"/>
    <property type="match status" value="1"/>
</dbReference>
<dbReference type="Pfam" id="PF00170">
    <property type="entry name" value="bZIP_1"/>
    <property type="match status" value="1"/>
</dbReference>
<evidence type="ECO:0000313" key="4">
    <source>
        <dbReference type="Proteomes" id="UP001219525"/>
    </source>
</evidence>
<reference evidence="3" key="1">
    <citation type="submission" date="2023-03" db="EMBL/GenBank/DDBJ databases">
        <title>Massive genome expansion in bonnet fungi (Mycena s.s.) driven by repeated elements and novel gene families across ecological guilds.</title>
        <authorList>
            <consortium name="Lawrence Berkeley National Laboratory"/>
            <person name="Harder C.B."/>
            <person name="Miyauchi S."/>
            <person name="Viragh M."/>
            <person name="Kuo A."/>
            <person name="Thoen E."/>
            <person name="Andreopoulos B."/>
            <person name="Lu D."/>
            <person name="Skrede I."/>
            <person name="Drula E."/>
            <person name="Henrissat B."/>
            <person name="Morin E."/>
            <person name="Kohler A."/>
            <person name="Barry K."/>
            <person name="LaButti K."/>
            <person name="Morin E."/>
            <person name="Salamov A."/>
            <person name="Lipzen A."/>
            <person name="Mereny Z."/>
            <person name="Hegedus B."/>
            <person name="Baldrian P."/>
            <person name="Stursova M."/>
            <person name="Weitz H."/>
            <person name="Taylor A."/>
            <person name="Grigoriev I.V."/>
            <person name="Nagy L.G."/>
            <person name="Martin F."/>
            <person name="Kauserud H."/>
        </authorList>
    </citation>
    <scope>NUCLEOTIDE SEQUENCE</scope>
    <source>
        <strain evidence="3">9144</strain>
    </source>
</reference>
<dbReference type="Pfam" id="PF11905">
    <property type="entry name" value="DUF3425"/>
    <property type="match status" value="1"/>
</dbReference>
<feature type="compositionally biased region" description="Polar residues" evidence="1">
    <location>
        <begin position="1"/>
        <end position="10"/>
    </location>
</feature>
<proteinExistence type="predicted"/>
<feature type="region of interest" description="Disordered" evidence="1">
    <location>
        <begin position="150"/>
        <end position="248"/>
    </location>
</feature>
<dbReference type="SMART" id="SM00338">
    <property type="entry name" value="BRLZ"/>
    <property type="match status" value="1"/>
</dbReference>
<comment type="caution">
    <text evidence="3">The sequence shown here is derived from an EMBL/GenBank/DDBJ whole genome shotgun (WGS) entry which is preliminary data.</text>
</comment>
<dbReference type="InterPro" id="IPR004827">
    <property type="entry name" value="bZIP"/>
</dbReference>
<sequence>MASTERSVSVDNAGPAAHRLTIGSPAFQDSDLDTSAQPGKPGRKKNPNSQAARRDQNRIAQREFRLRKQQKIRDLETRVEILSGGTDKAVSEMKNMLKDLMEENQALRTLLRSLGAFIGDGAGGLLTKLGWDLADFNNFISRTETDTAYQGYQRRKKATDSVSTVGQKRPVDDDPSGSRKKTRGDEPDSSQNPNGYPILVNMNASPNMYGRTDSPNLFSDLMRGGSGSGSPIFTNPPPVSNPPAGFAGASQSTYQSTYMPAVNMDSNLAPLSFTPQSNTPAPPIQQQQQSQSQLSPDQTEEDDDPNKSEAYKLIHYHLDNYKRNTAYCLPSSLRPTLVQRTVPHESVIDRILHPELRDRMILLRGRFDLVDCLLDYRNAVTIHGDDVLAHNNWEISEKWLRQYAFLVDPATLNICNRWRRERAEPELRLADITSDESTPAST</sequence>
<dbReference type="Proteomes" id="UP001219525">
    <property type="component" value="Unassembled WGS sequence"/>
</dbReference>
<protein>
    <recommendedName>
        <fullName evidence="2">BZIP domain-containing protein</fullName>
    </recommendedName>
</protein>
<feature type="domain" description="BZIP" evidence="2">
    <location>
        <begin position="53"/>
        <end position="67"/>
    </location>
</feature>
<gene>
    <name evidence="3" type="ORF">GGX14DRAFT_346747</name>
</gene>
<dbReference type="EMBL" id="JARJCW010000002">
    <property type="protein sequence ID" value="KAJ7228827.1"/>
    <property type="molecule type" value="Genomic_DNA"/>
</dbReference>
<dbReference type="InterPro" id="IPR046347">
    <property type="entry name" value="bZIP_sf"/>
</dbReference>
<dbReference type="GO" id="GO:0003700">
    <property type="term" value="F:DNA-binding transcription factor activity"/>
    <property type="evidence" value="ECO:0007669"/>
    <property type="project" value="InterPro"/>
</dbReference>
<organism evidence="3 4">
    <name type="scientific">Mycena pura</name>
    <dbReference type="NCBI Taxonomy" id="153505"/>
    <lineage>
        <taxon>Eukaryota</taxon>
        <taxon>Fungi</taxon>
        <taxon>Dikarya</taxon>
        <taxon>Basidiomycota</taxon>
        <taxon>Agaricomycotina</taxon>
        <taxon>Agaricomycetes</taxon>
        <taxon>Agaricomycetidae</taxon>
        <taxon>Agaricales</taxon>
        <taxon>Marasmiineae</taxon>
        <taxon>Mycenaceae</taxon>
        <taxon>Mycena</taxon>
    </lineage>
</organism>
<dbReference type="Gene3D" id="1.20.5.170">
    <property type="match status" value="1"/>
</dbReference>
<dbReference type="PANTHER" id="PTHR38116">
    <property type="entry name" value="CHROMOSOME 7, WHOLE GENOME SHOTGUN SEQUENCE"/>
    <property type="match status" value="1"/>
</dbReference>
<name>A0AAD7E5K1_9AGAR</name>
<evidence type="ECO:0000256" key="1">
    <source>
        <dbReference type="SAM" id="MobiDB-lite"/>
    </source>
</evidence>